<dbReference type="AlphaFoldDB" id="A0AAD5Q4T7"/>
<protein>
    <submittedName>
        <fullName evidence="2">Uncharacterized protein</fullName>
    </submittedName>
</protein>
<gene>
    <name evidence="2" type="ORF">P43SY_004662</name>
</gene>
<reference evidence="2" key="1">
    <citation type="submission" date="2021-12" db="EMBL/GenBank/DDBJ databases">
        <title>Prjna785345.</title>
        <authorList>
            <person name="Rujirawat T."/>
            <person name="Krajaejun T."/>
        </authorList>
    </citation>
    <scope>NUCLEOTIDE SEQUENCE</scope>
    <source>
        <strain evidence="2">Pi057C3</strain>
    </source>
</reference>
<feature type="compositionally biased region" description="Low complexity" evidence="1">
    <location>
        <begin position="253"/>
        <end position="288"/>
    </location>
</feature>
<accession>A0AAD5Q4T7</accession>
<comment type="caution">
    <text evidence="2">The sequence shown here is derived from an EMBL/GenBank/DDBJ whole genome shotgun (WGS) entry which is preliminary data.</text>
</comment>
<feature type="compositionally biased region" description="Low complexity" evidence="1">
    <location>
        <begin position="174"/>
        <end position="192"/>
    </location>
</feature>
<dbReference type="EMBL" id="JAKCXM010001379">
    <property type="protein sequence ID" value="KAJ0391016.1"/>
    <property type="molecule type" value="Genomic_DNA"/>
</dbReference>
<keyword evidence="3" id="KW-1185">Reference proteome</keyword>
<evidence type="ECO:0000313" key="3">
    <source>
        <dbReference type="Proteomes" id="UP001209570"/>
    </source>
</evidence>
<proteinExistence type="predicted"/>
<feature type="region of interest" description="Disordered" evidence="1">
    <location>
        <begin position="241"/>
        <end position="288"/>
    </location>
</feature>
<evidence type="ECO:0000256" key="1">
    <source>
        <dbReference type="SAM" id="MobiDB-lite"/>
    </source>
</evidence>
<organism evidence="2 3">
    <name type="scientific">Pythium insidiosum</name>
    <name type="common">Pythiosis disease agent</name>
    <dbReference type="NCBI Taxonomy" id="114742"/>
    <lineage>
        <taxon>Eukaryota</taxon>
        <taxon>Sar</taxon>
        <taxon>Stramenopiles</taxon>
        <taxon>Oomycota</taxon>
        <taxon>Peronosporomycetes</taxon>
        <taxon>Pythiales</taxon>
        <taxon>Pythiaceae</taxon>
        <taxon>Pythium</taxon>
    </lineage>
</organism>
<feature type="compositionally biased region" description="Basic and acidic residues" evidence="1">
    <location>
        <begin position="89"/>
        <end position="100"/>
    </location>
</feature>
<sequence length="288" mass="30904">MMLTNNAPMIATGAERSVAELRLIFERASAKMDMRTAREIAEANETRVADVTTTEPELELEPESHPEPAGENDGNNESMSETDSDSDSELVHVLHVHEMRSILNDDVQESEPPKDEFGSVSETQSDGASDVAAAPSVSGEPKLDAAPAPSFLRPPQIKRSTARAAAVAPPPKPATAAAISSPAPETASSSRAQQQAKNNNNDRELARAQEWRANKKELDSRLAAAKPRYMDYQTSTRYIAHREGSIAQRQRKSSSSPRVNAAAAAAAVAATGRRSTSRTSATMRRSSA</sequence>
<name>A0AAD5Q4T7_PYTIN</name>
<feature type="region of interest" description="Disordered" evidence="1">
    <location>
        <begin position="41"/>
        <end position="224"/>
    </location>
</feature>
<evidence type="ECO:0000313" key="2">
    <source>
        <dbReference type="EMBL" id="KAJ0391016.1"/>
    </source>
</evidence>
<dbReference type="Proteomes" id="UP001209570">
    <property type="component" value="Unassembled WGS sequence"/>
</dbReference>
<feature type="compositionally biased region" description="Basic and acidic residues" evidence="1">
    <location>
        <begin position="200"/>
        <end position="220"/>
    </location>
</feature>